<evidence type="ECO:0000313" key="2">
    <source>
        <dbReference type="Proteomes" id="UP000829196"/>
    </source>
</evidence>
<name>A0A8T3APQ9_DENNO</name>
<sequence length="134" mass="15201">MLPCSKPFLRFPVQNSCAYIMHADLMLPKFFMQELDIQPSWPMTLGSPTLRPLSFKPAAKTTSRTAQTQLDSGETALFCLDHLRQSLQAPESASHAHFLWINRLRLPLPLPQSVRDLLRSADFLTQAKPRLLVT</sequence>
<proteinExistence type="predicted"/>
<keyword evidence="2" id="KW-1185">Reference proteome</keyword>
<comment type="caution">
    <text evidence="1">The sequence shown here is derived from an EMBL/GenBank/DDBJ whole genome shotgun (WGS) entry which is preliminary data.</text>
</comment>
<dbReference type="EMBL" id="JAGYWB010000015">
    <property type="protein sequence ID" value="KAI0498359.1"/>
    <property type="molecule type" value="Genomic_DNA"/>
</dbReference>
<dbReference type="Proteomes" id="UP000829196">
    <property type="component" value="Unassembled WGS sequence"/>
</dbReference>
<organism evidence="1 2">
    <name type="scientific">Dendrobium nobile</name>
    <name type="common">Orchid</name>
    <dbReference type="NCBI Taxonomy" id="94219"/>
    <lineage>
        <taxon>Eukaryota</taxon>
        <taxon>Viridiplantae</taxon>
        <taxon>Streptophyta</taxon>
        <taxon>Embryophyta</taxon>
        <taxon>Tracheophyta</taxon>
        <taxon>Spermatophyta</taxon>
        <taxon>Magnoliopsida</taxon>
        <taxon>Liliopsida</taxon>
        <taxon>Asparagales</taxon>
        <taxon>Orchidaceae</taxon>
        <taxon>Epidendroideae</taxon>
        <taxon>Malaxideae</taxon>
        <taxon>Dendrobiinae</taxon>
        <taxon>Dendrobium</taxon>
    </lineage>
</organism>
<reference evidence="1" key="1">
    <citation type="journal article" date="2022" name="Front. Genet.">
        <title>Chromosome-Scale Assembly of the Dendrobium nobile Genome Provides Insights Into the Molecular Mechanism of the Biosynthesis of the Medicinal Active Ingredient of Dendrobium.</title>
        <authorList>
            <person name="Xu Q."/>
            <person name="Niu S.-C."/>
            <person name="Li K.-L."/>
            <person name="Zheng P.-J."/>
            <person name="Zhang X.-J."/>
            <person name="Jia Y."/>
            <person name="Liu Y."/>
            <person name="Niu Y.-X."/>
            <person name="Yu L.-H."/>
            <person name="Chen D.-F."/>
            <person name="Zhang G.-Q."/>
        </authorList>
    </citation>
    <scope>NUCLEOTIDE SEQUENCE</scope>
    <source>
        <tissue evidence="1">Leaf</tissue>
    </source>
</reference>
<gene>
    <name evidence="1" type="ORF">KFK09_021600</name>
</gene>
<protein>
    <submittedName>
        <fullName evidence="1">Uncharacterized protein</fullName>
    </submittedName>
</protein>
<accession>A0A8T3APQ9</accession>
<dbReference type="AlphaFoldDB" id="A0A8T3APQ9"/>
<evidence type="ECO:0000313" key="1">
    <source>
        <dbReference type="EMBL" id="KAI0498359.1"/>
    </source>
</evidence>